<evidence type="ECO:0000313" key="6">
    <source>
        <dbReference type="Proteomes" id="UP000046393"/>
    </source>
</evidence>
<dbReference type="Pfam" id="PF05997">
    <property type="entry name" value="Nop52"/>
    <property type="match status" value="1"/>
</dbReference>
<dbReference type="GO" id="GO:0005634">
    <property type="term" value="C:nucleus"/>
    <property type="evidence" value="ECO:0007669"/>
    <property type="project" value="UniProtKB-SubCell"/>
</dbReference>
<dbReference type="PANTHER" id="PTHR13026:SF0">
    <property type="entry name" value="RIBOSOMAL RNA PROCESSING 1B"/>
    <property type="match status" value="1"/>
</dbReference>
<evidence type="ECO:0000256" key="3">
    <source>
        <dbReference type="ARBA" id="ARBA00022552"/>
    </source>
</evidence>
<keyword evidence="3" id="KW-0698">rRNA processing</keyword>
<reference evidence="7" key="1">
    <citation type="submission" date="2016-03" db="UniProtKB">
        <authorList>
            <consortium name="WormBaseParasite"/>
        </authorList>
    </citation>
    <scope>IDENTIFICATION</scope>
</reference>
<evidence type="ECO:0000313" key="7">
    <source>
        <dbReference type="WBParaSite" id="SMUV_0000786401-mRNA-1"/>
    </source>
</evidence>
<evidence type="ECO:0000256" key="1">
    <source>
        <dbReference type="ARBA" id="ARBA00004123"/>
    </source>
</evidence>
<dbReference type="Proteomes" id="UP000046393">
    <property type="component" value="Unplaced"/>
</dbReference>
<comment type="subcellular location">
    <subcellularLocation>
        <location evidence="1">Nucleus</location>
    </subcellularLocation>
</comment>
<proteinExistence type="inferred from homology"/>
<accession>A0A0N5AST3</accession>
<dbReference type="PANTHER" id="PTHR13026">
    <property type="entry name" value="NNP-1 PROTEIN NOVEL NUCLEAR PROTEIN 1 NOP52"/>
    <property type="match status" value="1"/>
</dbReference>
<dbReference type="AlphaFoldDB" id="A0A0N5AST3"/>
<protein>
    <submittedName>
        <fullName evidence="7">Ribosomal RNA processing protein 1-like protein</fullName>
    </submittedName>
</protein>
<organism evidence="6 7">
    <name type="scientific">Syphacia muris</name>
    <dbReference type="NCBI Taxonomy" id="451379"/>
    <lineage>
        <taxon>Eukaryota</taxon>
        <taxon>Metazoa</taxon>
        <taxon>Ecdysozoa</taxon>
        <taxon>Nematoda</taxon>
        <taxon>Chromadorea</taxon>
        <taxon>Rhabditida</taxon>
        <taxon>Spirurina</taxon>
        <taxon>Oxyuridomorpha</taxon>
        <taxon>Oxyuroidea</taxon>
        <taxon>Oxyuridae</taxon>
        <taxon>Syphacia</taxon>
    </lineage>
</organism>
<feature type="region of interest" description="Disordered" evidence="5">
    <location>
        <begin position="329"/>
        <end position="389"/>
    </location>
</feature>
<keyword evidence="4" id="KW-0539">Nucleus</keyword>
<dbReference type="STRING" id="451379.A0A0N5AST3"/>
<evidence type="ECO:0000256" key="5">
    <source>
        <dbReference type="SAM" id="MobiDB-lite"/>
    </source>
</evidence>
<name>A0A0N5AST3_9BILA</name>
<dbReference type="WBParaSite" id="SMUV_0000786401-mRNA-1">
    <property type="protein sequence ID" value="SMUV_0000786401-mRNA-1"/>
    <property type="gene ID" value="SMUV_0000786401"/>
</dbReference>
<dbReference type="GO" id="GO:0030688">
    <property type="term" value="C:preribosome, small subunit precursor"/>
    <property type="evidence" value="ECO:0007669"/>
    <property type="project" value="InterPro"/>
</dbReference>
<evidence type="ECO:0000256" key="4">
    <source>
        <dbReference type="ARBA" id="ARBA00023242"/>
    </source>
</evidence>
<sequence>MDAELNESQIVLAQKLACGEPVTRKRAIRALEKWIKQTSEEHEFNEKLMTSLCKGLYYGMWMQDKMLLQESLADFFGNIINIFHKEAQSARYVKSFFCTISDEWPRVDRWRMDKFLMVLIRRLTRATFARLKSHGWPSSDWELYMGAFKETVLSPGSGFADGIKSHFASLYLDELDNAGTTIFTLVVLQFICGLSVEQVSDFLRPYAELLSERSITDYFFNSILDEIFITILHSYAEDAEQESDAACAAEQEKSDGLQASPIRKLNTVTSKRRKRIYLVVTRLKRIVSGTFGLRRNTAEDKLTEIKKRKEEFSNAVNSLVWDQKKDADSRKKFRKSMARRKASTMKHGSDAATTLTKVKVDGKVKKTQKINKKKGSGLKKTRKLIKKSK</sequence>
<keyword evidence="6" id="KW-1185">Reference proteome</keyword>
<dbReference type="GO" id="GO:0006364">
    <property type="term" value="P:rRNA processing"/>
    <property type="evidence" value="ECO:0007669"/>
    <property type="project" value="UniProtKB-KW"/>
</dbReference>
<dbReference type="InterPro" id="IPR010301">
    <property type="entry name" value="RRP1"/>
</dbReference>
<feature type="compositionally biased region" description="Basic residues" evidence="5">
    <location>
        <begin position="365"/>
        <end position="389"/>
    </location>
</feature>
<feature type="compositionally biased region" description="Basic residues" evidence="5">
    <location>
        <begin position="331"/>
        <end position="344"/>
    </location>
</feature>
<evidence type="ECO:0000256" key="2">
    <source>
        <dbReference type="ARBA" id="ARBA00006374"/>
    </source>
</evidence>
<comment type="similarity">
    <text evidence="2">Belongs to the RRP1 family.</text>
</comment>